<dbReference type="InterPro" id="IPR041474">
    <property type="entry name" value="NicS_C"/>
</dbReference>
<dbReference type="Gene3D" id="1.10.357.10">
    <property type="entry name" value="Tetracycline Repressor, domain 2"/>
    <property type="match status" value="1"/>
</dbReference>
<evidence type="ECO:0000313" key="5">
    <source>
        <dbReference type="Proteomes" id="UP000541185"/>
    </source>
</evidence>
<dbReference type="Pfam" id="PF00440">
    <property type="entry name" value="TetR_N"/>
    <property type="match status" value="1"/>
</dbReference>
<dbReference type="EMBL" id="JABBFX010000001">
    <property type="protein sequence ID" value="NML42652.1"/>
    <property type="molecule type" value="Genomic_DNA"/>
</dbReference>
<dbReference type="PROSITE" id="PS50977">
    <property type="entry name" value="HTH_TETR_2"/>
    <property type="match status" value="1"/>
</dbReference>
<dbReference type="AlphaFoldDB" id="A0A848GZA3"/>
<protein>
    <submittedName>
        <fullName evidence="4">TetR/AcrR family transcriptional regulator</fullName>
    </submittedName>
</protein>
<proteinExistence type="predicted"/>
<dbReference type="RefSeq" id="WP_169416887.1">
    <property type="nucleotide sequence ID" value="NZ_JABBFX010000001.1"/>
</dbReference>
<dbReference type="Proteomes" id="UP000541185">
    <property type="component" value="Unassembled WGS sequence"/>
</dbReference>
<dbReference type="PANTHER" id="PTHR30328:SF54">
    <property type="entry name" value="HTH-TYPE TRANSCRIPTIONAL REPRESSOR SCO4008"/>
    <property type="match status" value="1"/>
</dbReference>
<dbReference type="SUPFAM" id="SSF48498">
    <property type="entry name" value="Tetracyclin repressor-like, C-terminal domain"/>
    <property type="match status" value="1"/>
</dbReference>
<evidence type="ECO:0000256" key="1">
    <source>
        <dbReference type="ARBA" id="ARBA00023125"/>
    </source>
</evidence>
<dbReference type="SUPFAM" id="SSF46689">
    <property type="entry name" value="Homeodomain-like"/>
    <property type="match status" value="1"/>
</dbReference>
<sequence>MDRLPLNPVVEDILTMAVSEFAAHGLAGARVDAIAARTRTSKRMLYYHFGSKEGLYAAALDHAFRVVRHAEPDYDALPPMEALRAWTGFVFDAHLRHPEFVRMVMGENLVGGRFLREADGIQKLNRAGVEVPARILRRGQAEGSMRADVRAIDVYTNVIGLSFYFVSNRHTFSAIFEPGKDPQQAADERKHVIIDTIERQVTACQP</sequence>
<name>A0A848GZA3_9BURK</name>
<keyword evidence="1 2" id="KW-0238">DNA-binding</keyword>
<comment type="caution">
    <text evidence="4">The sequence shown here is derived from an EMBL/GenBank/DDBJ whole genome shotgun (WGS) entry which is preliminary data.</text>
</comment>
<dbReference type="GO" id="GO:0003677">
    <property type="term" value="F:DNA binding"/>
    <property type="evidence" value="ECO:0007669"/>
    <property type="project" value="UniProtKB-UniRule"/>
</dbReference>
<organism evidence="4 5">
    <name type="scientific">Ramlibacter agri</name>
    <dbReference type="NCBI Taxonomy" id="2728837"/>
    <lineage>
        <taxon>Bacteria</taxon>
        <taxon>Pseudomonadati</taxon>
        <taxon>Pseudomonadota</taxon>
        <taxon>Betaproteobacteria</taxon>
        <taxon>Burkholderiales</taxon>
        <taxon>Comamonadaceae</taxon>
        <taxon>Ramlibacter</taxon>
    </lineage>
</organism>
<dbReference type="PRINTS" id="PR00455">
    <property type="entry name" value="HTHTETR"/>
</dbReference>
<reference evidence="4 5" key="1">
    <citation type="submission" date="2020-04" db="EMBL/GenBank/DDBJ databases">
        <title>Ramlibacter sp. G-1-2-2 isolated from soil.</title>
        <authorList>
            <person name="Dahal R.H."/>
        </authorList>
    </citation>
    <scope>NUCLEOTIDE SEQUENCE [LARGE SCALE GENOMIC DNA]</scope>
    <source>
        <strain evidence="4 5">G-1-2-2</strain>
    </source>
</reference>
<evidence type="ECO:0000313" key="4">
    <source>
        <dbReference type="EMBL" id="NML42652.1"/>
    </source>
</evidence>
<dbReference type="PANTHER" id="PTHR30328">
    <property type="entry name" value="TRANSCRIPTIONAL REPRESSOR"/>
    <property type="match status" value="1"/>
</dbReference>
<dbReference type="Pfam" id="PF17938">
    <property type="entry name" value="TetR_C_29"/>
    <property type="match status" value="1"/>
</dbReference>
<gene>
    <name evidence="4" type="ORF">HHL11_02745</name>
</gene>
<feature type="domain" description="HTH tetR-type" evidence="3">
    <location>
        <begin position="7"/>
        <end position="67"/>
    </location>
</feature>
<dbReference type="InterPro" id="IPR036271">
    <property type="entry name" value="Tet_transcr_reg_TetR-rel_C_sf"/>
</dbReference>
<keyword evidence="5" id="KW-1185">Reference proteome</keyword>
<dbReference type="InterPro" id="IPR001647">
    <property type="entry name" value="HTH_TetR"/>
</dbReference>
<dbReference type="InterPro" id="IPR009057">
    <property type="entry name" value="Homeodomain-like_sf"/>
</dbReference>
<evidence type="ECO:0000256" key="2">
    <source>
        <dbReference type="PROSITE-ProRule" id="PRU00335"/>
    </source>
</evidence>
<evidence type="ECO:0000259" key="3">
    <source>
        <dbReference type="PROSITE" id="PS50977"/>
    </source>
</evidence>
<dbReference type="InterPro" id="IPR050109">
    <property type="entry name" value="HTH-type_TetR-like_transc_reg"/>
</dbReference>
<accession>A0A848GZA3</accession>
<feature type="DNA-binding region" description="H-T-H motif" evidence="2">
    <location>
        <begin position="30"/>
        <end position="49"/>
    </location>
</feature>